<dbReference type="InterPro" id="IPR024561">
    <property type="entry name" value="Pullul_strch_C"/>
</dbReference>
<organism evidence="13 14">
    <name type="scientific">Candidatus Chloroploca asiatica</name>
    <dbReference type="NCBI Taxonomy" id="1506545"/>
    <lineage>
        <taxon>Bacteria</taxon>
        <taxon>Bacillati</taxon>
        <taxon>Chloroflexota</taxon>
        <taxon>Chloroflexia</taxon>
        <taxon>Chloroflexales</taxon>
        <taxon>Chloroflexineae</taxon>
        <taxon>Oscillochloridaceae</taxon>
        <taxon>Candidatus Chloroploca</taxon>
    </lineage>
</organism>
<evidence type="ECO:0000256" key="9">
    <source>
        <dbReference type="ARBA" id="ARBA00031076"/>
    </source>
</evidence>
<dbReference type="InterPro" id="IPR013784">
    <property type="entry name" value="Carb-bd-like_fold"/>
</dbReference>
<dbReference type="SMART" id="SM00642">
    <property type="entry name" value="Aamy"/>
    <property type="match status" value="1"/>
</dbReference>
<dbReference type="GO" id="GO:0051060">
    <property type="term" value="F:pullulanase activity"/>
    <property type="evidence" value="ECO:0007669"/>
    <property type="project" value="UniProtKB-EC"/>
</dbReference>
<dbReference type="Gene3D" id="2.60.40.1110">
    <property type="match status" value="3"/>
</dbReference>
<dbReference type="CDD" id="cd02860">
    <property type="entry name" value="E_set_Pullulanase"/>
    <property type="match status" value="1"/>
</dbReference>
<dbReference type="EC" id="3.2.1.41" evidence="7"/>
<dbReference type="InterPro" id="IPR004193">
    <property type="entry name" value="Glyco_hydro_13_N"/>
</dbReference>
<dbReference type="SUPFAM" id="SSF49452">
    <property type="entry name" value="Starch-binding domain-like"/>
    <property type="match status" value="3"/>
</dbReference>
<dbReference type="InterPro" id="IPR013783">
    <property type="entry name" value="Ig-like_fold"/>
</dbReference>
<sequence>MRRRTPWRAVQILCAFALLFSMLGIPGAATPLTLADHTAAPTRVTVPGSFNSELGCTATSSNAGGDWEPGCTTNPGVTPVTPTPPEGNDLQDQGNEVWARTLGPIPAGNYEFKIALNGAWDQNYGSDFQQNGPNFTLNLTTTTSVRFFYDHKTHYIANSFANTIYTVPGDFNSELGCSGDWLADCLRTLMSDVDADGVYTFRSEAIPAGNYEFKVATNEDWGNPNYGDNGNNVPFTVGEDTAEVVFSFDTADNTVSVEVIATTPPPPPPAEDAALIQPPVSDPINQGEIFYFVMPDRFANGEPSNDRGGIVGDDPLQTGFLPTNKGYYHGGDLAGLQANLDYIQNLGVTAIWMTPMFKNKPVQCDRTKEPSIDDCSAGYHGYWPVDFTQIAPHFGTNAEMKAFVEAAQARGMRVFFDIITNHTADVIVPEDGNTTYVSRAAAPYRDAGGNIFDDRDFLFAERFPAMNRFSFPRRPFFPDPADATAKTPSWLNDPTMYHNRGNAAFDGSEGDLYGDFVGLDGLFTERPEVVQGMVDIHKFWISEFGIDGFRVDTVKHVNMEFWQQFVPAIRAHAATEGKPEFFIFGEVFDGNPAVLSRFTREGEFPAILDFDFNYSVGDFATTSAGPGRLQGLFQGDDFYTTAEQNAYNLPTFLGNHDVGRLGNRLRTPQDPDDELRVKRILLGYGVMFTARGVPIIYYGDEQGFTGNDNGNDKDARQNMFPSQVASYNAEDLIGTTKTTADDNFDPTHPLYLGLTDLAALRTAHPALQVGAQIERLAEGDASGVYAFSRIDREQQVEYVVAANNATTERTVTIPTFAADTTFAAIYGAEGAVVTGANGRLQITVPALSVVVYQQQSDPVANLAPTAAPIGPAISLTGPVSGTVVLGTGLIEVAASVAGNAFAEVSFAVSVDGAPFQHLGTDTNAPYRVFFDPQGLPAGAELTFKAVVTDLLGPEGNFNSATSIVTLGIPPVCTVAYEFAVIHYYREDGNYDDWGLHLWGDAIADEEATDWNAPKPFLGRTDYGAFAWVRLKDPTKPVNFIVHQPGGDSVPDTRDPGGDRSFIPQENPQIFLKGGDAAIYASQAEAQGFITVHYNRPDGIYDGWGVYVFGDGVDPSEQTAWPANRPFTGTDDFGRFVRIQLTDATKQIGVIVMNNGVKDTEPDRTFIPSSQPALWVNSGDEANNRSLSQALNVATLRYHRPAGDYGDFTSTNFNDFWGLHLWAGTLTPNPAWETPFKPNLPQDSFGIGFQVALEPDAPRWAYILHRGNEKDQETDQFLDLNGTGHEIWVLQNMPGRYPYILPVEAGCTLGQGNAVSKQRAHWVSQDTLAWPILASSQVEYTLHYAPNGGMSVVDGAVQGGTSVPLTLAGSGLTGAVATKFPHLAGNDHARLTHSLSADQIKAILRGQVWVAARNDQLGLIEVTGVQIPGVLDDLYAQAAAALPMGVSYGALELAQAITLRLWAPTAQEVNLLLFDTAVVTTPERLAMTRDDASGSWSIELPTTREDQFYLYEVNVFVPSTGQVETNQVTDPYAISLATNSTRSQIVNLNNATLKPSGWATTAKPTLEAFEDVVIYELHVRDFSITDESVPLLQRGTFKAFTQRNSNGMRHLRELAEDGLTHIHLLPVFDIATVNEDRNARTELLDRFPELRALSPDSEEQQRISNEVRNLDGFNWGYDPFHYNVPEGSYSTDPNGTPRILEFREMVQALNENGLRVVMDVVYNHTNAAGQGEKSVLDRVVPGYYHRLNADGVVETSTCCPNTATEHAMMERLMVESLVLWAREYKVDGFRFDLMGHHTRENMLNVRAALDALTLENDGVDGTKILLYGEGWNFGEVADGLRGINATQRNMAGTGIATFSDRLRDAVRGGGPFDSGEGARRQGFATGLFTDPNDLNQGSEADQRNNLLQATDLIRVGLTGNLAFFPLENRTGRVVNGEDVTYNGAPGGYTLDPQEVITYVEAHDNETFFDAVQLKAPAAATLADRVRMHNLGVSVAMLGQGIPFFQAGQDLLRSKSGDRNSYDSGDWFNRIDWMRNEHGWGSGLPPQGENNNNWGVLRSVLVREEIKPGRAELDLGHYHFREMLQIRKSSPLFRLRTAEEVIAQVSFMNTGADQIPGLIVMRITDDGARDLDPQREQIVVLFNAAPEPVSFTAETLRDAQLRLHPIQGTSVDTVVRSARFDPATGTFTVPGRATVVFTDERTRIFMPIVGR</sequence>
<dbReference type="InterPro" id="IPR013780">
    <property type="entry name" value="Glyco_hydro_b"/>
</dbReference>
<dbReference type="InterPro" id="IPR006047">
    <property type="entry name" value="GH13_cat_dom"/>
</dbReference>
<evidence type="ECO:0000256" key="8">
    <source>
        <dbReference type="ARBA" id="ARBA00029618"/>
    </source>
</evidence>
<dbReference type="Gene3D" id="3.20.20.80">
    <property type="entry name" value="Glycosidases"/>
    <property type="match status" value="2"/>
</dbReference>
<dbReference type="SUPFAM" id="SSF81296">
    <property type="entry name" value="E set domains"/>
    <property type="match status" value="2"/>
</dbReference>
<dbReference type="SUPFAM" id="SSF51011">
    <property type="entry name" value="Glycosyl hydrolase domain"/>
    <property type="match status" value="2"/>
</dbReference>
<proteinExistence type="inferred from homology"/>
<evidence type="ECO:0000256" key="10">
    <source>
        <dbReference type="SAM" id="MobiDB-lite"/>
    </source>
</evidence>
<dbReference type="NCBIfam" id="TIGR02103">
    <property type="entry name" value="pullul_strch"/>
    <property type="match status" value="1"/>
</dbReference>
<dbReference type="Pfam" id="PF02922">
    <property type="entry name" value="CBM_48"/>
    <property type="match status" value="1"/>
</dbReference>
<dbReference type="InterPro" id="IPR054409">
    <property type="entry name" value="X25_BaPul-like"/>
</dbReference>
<dbReference type="GO" id="GO:0005975">
    <property type="term" value="P:carbohydrate metabolic process"/>
    <property type="evidence" value="ECO:0007669"/>
    <property type="project" value="InterPro"/>
</dbReference>
<dbReference type="InterPro" id="IPR005323">
    <property type="entry name" value="CBM41_pullulanase"/>
</dbReference>
<dbReference type="Gene3D" id="2.60.40.10">
    <property type="entry name" value="Immunoglobulins"/>
    <property type="match status" value="4"/>
</dbReference>
<evidence type="ECO:0000256" key="11">
    <source>
        <dbReference type="SAM" id="SignalP"/>
    </source>
</evidence>
<dbReference type="Gene3D" id="2.60.40.1130">
    <property type="entry name" value="Rab geranylgeranyltransferase alpha-subunit, insert domain"/>
    <property type="match status" value="1"/>
</dbReference>
<evidence type="ECO:0000256" key="4">
    <source>
        <dbReference type="ARBA" id="ARBA00022837"/>
    </source>
</evidence>
<dbReference type="SUPFAM" id="SSF51445">
    <property type="entry name" value="(Trans)glycosidases"/>
    <property type="match status" value="2"/>
</dbReference>
<dbReference type="CDD" id="cd12962">
    <property type="entry name" value="X25_BaPul_like"/>
    <property type="match status" value="2"/>
</dbReference>
<keyword evidence="14" id="KW-1185">Reference proteome</keyword>
<dbReference type="Pfam" id="PF00128">
    <property type="entry name" value="Alpha-amylase"/>
    <property type="match status" value="1"/>
</dbReference>
<evidence type="ECO:0000256" key="3">
    <source>
        <dbReference type="ARBA" id="ARBA00022801"/>
    </source>
</evidence>
<evidence type="ECO:0000259" key="12">
    <source>
        <dbReference type="SMART" id="SM00642"/>
    </source>
</evidence>
<dbReference type="Pfam" id="PF17957">
    <property type="entry name" value="Big_7"/>
    <property type="match status" value="1"/>
</dbReference>
<feature type="region of interest" description="Disordered" evidence="10">
    <location>
        <begin position="61"/>
        <end position="92"/>
    </location>
</feature>
<dbReference type="GO" id="GO:0030246">
    <property type="term" value="F:carbohydrate binding"/>
    <property type="evidence" value="ECO:0007669"/>
    <property type="project" value="InterPro"/>
</dbReference>
<gene>
    <name evidence="13" type="ORF">A9Q02_21945</name>
</gene>
<dbReference type="Pfam" id="PF11852">
    <property type="entry name" value="Pullul_strch_C"/>
    <property type="match status" value="1"/>
</dbReference>
<dbReference type="Pfam" id="PF22058">
    <property type="entry name" value="X25_BaPul_like"/>
    <property type="match status" value="2"/>
</dbReference>
<evidence type="ECO:0000256" key="5">
    <source>
        <dbReference type="ARBA" id="ARBA00023295"/>
    </source>
</evidence>
<comment type="catalytic activity">
    <reaction evidence="6">
        <text>Hydrolysis of (1-&gt;6)-alpha-D-glucosidic linkages in pullulan, amylopectin and glycogen, and in the alpha- and beta-limit dextrins of amylopectin and glycogen.</text>
        <dbReference type="EC" id="3.2.1.41"/>
    </reaction>
</comment>
<dbReference type="EMBL" id="LYXE01000052">
    <property type="protein sequence ID" value="PDW00180.1"/>
    <property type="molecule type" value="Genomic_DNA"/>
</dbReference>
<dbReference type="InterPro" id="IPR040671">
    <property type="entry name" value="Pullulanase_N2"/>
</dbReference>
<dbReference type="CDD" id="cd11339">
    <property type="entry name" value="AmyAc_bac_CMD_like_2"/>
    <property type="match status" value="1"/>
</dbReference>
<dbReference type="Pfam" id="PF03714">
    <property type="entry name" value="PUD"/>
    <property type="match status" value="3"/>
</dbReference>
<keyword evidence="4" id="KW-0106">Calcium</keyword>
<dbReference type="InterPro" id="IPR017853">
    <property type="entry name" value="GH"/>
</dbReference>
<feature type="domain" description="Glycosyl hydrolase family 13 catalytic" evidence="12">
    <location>
        <begin position="292"/>
        <end position="761"/>
    </location>
</feature>
<dbReference type="CDD" id="cd11341">
    <property type="entry name" value="AmyAc_Pullulanase_LD-like"/>
    <property type="match status" value="1"/>
</dbReference>
<dbReference type="InterPro" id="IPR011839">
    <property type="entry name" value="Pullul_strch"/>
</dbReference>
<dbReference type="Proteomes" id="UP000220922">
    <property type="component" value="Unassembled WGS sequence"/>
</dbReference>
<comment type="caution">
    <text evidence="13">The sequence shown here is derived from an EMBL/GenBank/DDBJ whole genome shotgun (WGS) entry which is preliminary data.</text>
</comment>
<keyword evidence="2 11" id="KW-0732">Signal</keyword>
<keyword evidence="5" id="KW-0326">Glycosidase</keyword>
<dbReference type="Pfam" id="PF17967">
    <property type="entry name" value="Pullulanase_N2"/>
    <property type="match status" value="1"/>
</dbReference>
<dbReference type="Gene3D" id="2.60.40.1180">
    <property type="entry name" value="Golgi alpha-mannosidase II"/>
    <property type="match status" value="2"/>
</dbReference>
<reference evidence="13 14" key="1">
    <citation type="submission" date="2016-05" db="EMBL/GenBank/DDBJ databases">
        <authorList>
            <person name="Lavstsen T."/>
            <person name="Jespersen J.S."/>
        </authorList>
    </citation>
    <scope>NUCLEOTIDE SEQUENCE [LARGE SCALE GENOMIC DNA]</scope>
    <source>
        <strain evidence="13 14">B7-9</strain>
    </source>
</reference>
<dbReference type="RefSeq" id="WP_097651238.1">
    <property type="nucleotide sequence ID" value="NZ_LYXE01000052.1"/>
</dbReference>
<keyword evidence="3" id="KW-0378">Hydrolase</keyword>
<evidence type="ECO:0000256" key="1">
    <source>
        <dbReference type="ARBA" id="ARBA00008061"/>
    </source>
</evidence>
<evidence type="ECO:0000256" key="7">
    <source>
        <dbReference type="ARBA" id="ARBA00024062"/>
    </source>
</evidence>
<protein>
    <recommendedName>
        <fullName evidence="7">pullulanase</fullName>
        <ecNumber evidence="7">3.2.1.41</ecNumber>
    </recommendedName>
    <alternativeName>
        <fullName evidence="8">Alpha-dextrin endo-1,6-alpha-glucosidase</fullName>
    </alternativeName>
    <alternativeName>
        <fullName evidence="9">Pullulan 6-glucanohydrolase</fullName>
    </alternativeName>
</protein>
<feature type="signal peptide" evidence="11">
    <location>
        <begin position="1"/>
        <end position="28"/>
    </location>
</feature>
<name>A0A2H3KXJ9_9CHLR</name>
<dbReference type="OrthoDB" id="9761875at2"/>
<evidence type="ECO:0000256" key="6">
    <source>
        <dbReference type="ARBA" id="ARBA00023965"/>
    </source>
</evidence>
<evidence type="ECO:0000313" key="13">
    <source>
        <dbReference type="EMBL" id="PDW00180.1"/>
    </source>
</evidence>
<dbReference type="PANTHER" id="PTHR43002">
    <property type="entry name" value="GLYCOGEN DEBRANCHING ENZYME"/>
    <property type="match status" value="1"/>
</dbReference>
<dbReference type="InterPro" id="IPR014756">
    <property type="entry name" value="Ig_E-set"/>
</dbReference>
<dbReference type="CDD" id="cd10315">
    <property type="entry name" value="CBM41_pullulanase"/>
    <property type="match status" value="3"/>
</dbReference>
<accession>A0A2H3KXJ9</accession>
<feature type="compositionally biased region" description="Low complexity" evidence="10">
    <location>
        <begin position="69"/>
        <end position="80"/>
    </location>
</feature>
<evidence type="ECO:0000256" key="2">
    <source>
        <dbReference type="ARBA" id="ARBA00022729"/>
    </source>
</evidence>
<comment type="similarity">
    <text evidence="1">Belongs to the glycosyl hydrolase 13 family.</text>
</comment>
<evidence type="ECO:0000313" key="14">
    <source>
        <dbReference type="Proteomes" id="UP000220922"/>
    </source>
</evidence>
<feature type="chain" id="PRO_5013648755" description="pullulanase" evidence="11">
    <location>
        <begin position="29"/>
        <end position="2209"/>
    </location>
</feature>